<dbReference type="Gene3D" id="1.20.1250.20">
    <property type="entry name" value="MFS general substrate transporter like domains"/>
    <property type="match status" value="1"/>
</dbReference>
<keyword evidence="1" id="KW-1133">Transmembrane helix</keyword>
<reference evidence="3" key="2">
    <citation type="submission" date="2020-12" db="EMBL/GenBank/DDBJ databases">
        <title>New Spironucleus salmonicida genome in near-complete chromosomes.</title>
        <authorList>
            <person name="Xu F."/>
            <person name="Kurt Z."/>
            <person name="Jimenez-Gonzalez A."/>
            <person name="Astvaldsson A."/>
            <person name="Andersson J.O."/>
            <person name="Svard S.G."/>
        </authorList>
    </citation>
    <scope>NUCLEOTIDE SEQUENCE</scope>
    <source>
        <strain evidence="3">ATCC 50377</strain>
    </source>
</reference>
<keyword evidence="1" id="KW-0812">Transmembrane</keyword>
<gene>
    <name evidence="2" type="ORF">SS50377_12941</name>
    <name evidence="3" type="ORF">SS50377_21948</name>
</gene>
<dbReference type="InterPro" id="IPR036259">
    <property type="entry name" value="MFS_trans_sf"/>
</dbReference>
<feature type="transmembrane region" description="Helical" evidence="1">
    <location>
        <begin position="177"/>
        <end position="195"/>
    </location>
</feature>
<feature type="transmembrane region" description="Helical" evidence="1">
    <location>
        <begin position="302"/>
        <end position="326"/>
    </location>
</feature>
<keyword evidence="1" id="KW-0472">Membrane</keyword>
<name>V6M1D0_9EUKA</name>
<evidence type="ECO:0000256" key="1">
    <source>
        <dbReference type="SAM" id="Phobius"/>
    </source>
</evidence>
<dbReference type="SUPFAM" id="SSF103473">
    <property type="entry name" value="MFS general substrate transporter"/>
    <property type="match status" value="1"/>
</dbReference>
<sequence>MNTKPLFLQPAKGKILVIAPFLVILGVTLTSTLSIYSSISQASFSLALGRVQNRIGSQAQLTIGLFLSSLLCILTVLSQQYYVKIIFEFIFGISCSVTYTALLSNIRLLPSVIDSQQFYILFVAYMNLGQVFGPYFLVSSAFLKRCCYYPTGALLIVCCIYSVLITNSNFYKLKFDIAGASISVLAFLTVLYSFFLGGLQFYIPAFCLLLISLSCFVGLYYIERSAVNPLIPLYLIQKPLVSLFFCSILTSTINELIKFLFIQKLPYQSPILIAGFETGLLICSLIGSLFTLLLQKKHLNKFIFLLSNLLIVLNQFLNMFATTFWLRTMNTYLAQINCSVCLTLLPGVIMQLLPVKFNYVASFLITCSGCCGKVIFFYIQGALNYPYMISLIVCLLPVINLLLYYFGAGVQLSEVNKHKYQQSQVRVLENIPIDE</sequence>
<evidence type="ECO:0000313" key="4">
    <source>
        <dbReference type="Proteomes" id="UP000018208"/>
    </source>
</evidence>
<accession>V6M1D0</accession>
<reference evidence="2 3" key="1">
    <citation type="journal article" date="2014" name="PLoS Genet.">
        <title>The Genome of Spironucleus salmonicida Highlights a Fish Pathogen Adapted to Fluctuating Environments.</title>
        <authorList>
            <person name="Xu F."/>
            <person name="Jerlstrom-Hultqvist J."/>
            <person name="Einarsson E."/>
            <person name="Astvaldsson A."/>
            <person name="Svard S.G."/>
            <person name="Andersson J.O."/>
        </authorList>
    </citation>
    <scope>NUCLEOTIDE SEQUENCE</scope>
    <source>
        <strain evidence="3">ATCC 50377</strain>
    </source>
</reference>
<feature type="transmembrane region" description="Helical" evidence="1">
    <location>
        <begin position="59"/>
        <end position="79"/>
    </location>
</feature>
<dbReference type="Proteomes" id="UP000018208">
    <property type="component" value="Unassembled WGS sequence"/>
</dbReference>
<feature type="transmembrane region" description="Helical" evidence="1">
    <location>
        <begin position="15"/>
        <end position="39"/>
    </location>
</feature>
<protein>
    <submittedName>
        <fullName evidence="2">Multidrug resistance protein</fullName>
    </submittedName>
</protein>
<feature type="transmembrane region" description="Helical" evidence="1">
    <location>
        <begin position="267"/>
        <end position="290"/>
    </location>
</feature>
<dbReference type="EMBL" id="AUWU02000002">
    <property type="protein sequence ID" value="KAH0576385.1"/>
    <property type="molecule type" value="Genomic_DNA"/>
</dbReference>
<dbReference type="EMBL" id="KI546053">
    <property type="protein sequence ID" value="EST46989.1"/>
    <property type="molecule type" value="Genomic_DNA"/>
</dbReference>
<dbReference type="VEuPathDB" id="GiardiaDB:SS50377_21948"/>
<feature type="transmembrane region" description="Helical" evidence="1">
    <location>
        <begin position="201"/>
        <end position="222"/>
    </location>
</feature>
<feature type="transmembrane region" description="Helical" evidence="1">
    <location>
        <begin position="118"/>
        <end position="136"/>
    </location>
</feature>
<evidence type="ECO:0000313" key="3">
    <source>
        <dbReference type="EMBL" id="KAH0576385.1"/>
    </source>
</evidence>
<proteinExistence type="predicted"/>
<organism evidence="2">
    <name type="scientific">Spironucleus salmonicida</name>
    <dbReference type="NCBI Taxonomy" id="348837"/>
    <lineage>
        <taxon>Eukaryota</taxon>
        <taxon>Metamonada</taxon>
        <taxon>Diplomonadida</taxon>
        <taxon>Hexamitidae</taxon>
        <taxon>Hexamitinae</taxon>
        <taxon>Spironucleus</taxon>
    </lineage>
</organism>
<feature type="transmembrane region" description="Helical" evidence="1">
    <location>
        <begin position="360"/>
        <end position="379"/>
    </location>
</feature>
<dbReference type="AlphaFoldDB" id="V6M1D0"/>
<feature type="transmembrane region" description="Helical" evidence="1">
    <location>
        <begin position="385"/>
        <end position="407"/>
    </location>
</feature>
<evidence type="ECO:0000313" key="2">
    <source>
        <dbReference type="EMBL" id="EST46989.1"/>
    </source>
</evidence>
<feature type="transmembrane region" description="Helical" evidence="1">
    <location>
        <begin position="332"/>
        <end position="353"/>
    </location>
</feature>
<feature type="transmembrane region" description="Helical" evidence="1">
    <location>
        <begin position="85"/>
        <end position="106"/>
    </location>
</feature>
<keyword evidence="4" id="KW-1185">Reference proteome</keyword>
<feature type="transmembrane region" description="Helical" evidence="1">
    <location>
        <begin position="148"/>
        <end position="165"/>
    </location>
</feature>